<dbReference type="EMBL" id="QJNS01000003">
    <property type="protein sequence ID" value="RYO95250.1"/>
    <property type="molecule type" value="Genomic_DNA"/>
</dbReference>
<name>A0ABY0HJX8_9PEZI</name>
<proteinExistence type="predicted"/>
<sequence length="114" mass="12559">MLATDKRKRTSSTTVVHCRAFSRTPATIAIVVEKAAATARPKAYYPQTAMADLSRLVFGEAPGAVIFMYHFSRSMEITFRRKIIADPAGRGWKILVCKVCARDSSIVMVLAYSG</sequence>
<organism evidence="1 2">
    <name type="scientific">Monosporascus cannonballus</name>
    <dbReference type="NCBI Taxonomy" id="155416"/>
    <lineage>
        <taxon>Eukaryota</taxon>
        <taxon>Fungi</taxon>
        <taxon>Dikarya</taxon>
        <taxon>Ascomycota</taxon>
        <taxon>Pezizomycotina</taxon>
        <taxon>Sordariomycetes</taxon>
        <taxon>Xylariomycetidae</taxon>
        <taxon>Xylariales</taxon>
        <taxon>Xylariales incertae sedis</taxon>
        <taxon>Monosporascus</taxon>
    </lineage>
</organism>
<reference evidence="1 2" key="1">
    <citation type="submission" date="2018-06" db="EMBL/GenBank/DDBJ databases">
        <title>Complete Genomes of Monosporascus.</title>
        <authorList>
            <person name="Robinson A.J."/>
            <person name="Natvig D.O."/>
        </authorList>
    </citation>
    <scope>NUCLEOTIDE SEQUENCE [LARGE SCALE GENOMIC DNA]</scope>
    <source>
        <strain evidence="1 2">CBS 609.92</strain>
    </source>
</reference>
<protein>
    <submittedName>
        <fullName evidence="1">Uncharacterized protein</fullName>
    </submittedName>
</protein>
<evidence type="ECO:0000313" key="1">
    <source>
        <dbReference type="EMBL" id="RYO95250.1"/>
    </source>
</evidence>
<dbReference type="Proteomes" id="UP000294003">
    <property type="component" value="Unassembled WGS sequence"/>
</dbReference>
<evidence type="ECO:0000313" key="2">
    <source>
        <dbReference type="Proteomes" id="UP000294003"/>
    </source>
</evidence>
<keyword evidence="2" id="KW-1185">Reference proteome</keyword>
<comment type="caution">
    <text evidence="1">The sequence shown here is derived from an EMBL/GenBank/DDBJ whole genome shotgun (WGS) entry which is preliminary data.</text>
</comment>
<gene>
    <name evidence="1" type="ORF">DL762_000133</name>
</gene>
<accession>A0ABY0HJX8</accession>